<evidence type="ECO:0000256" key="2">
    <source>
        <dbReference type="ARBA" id="ARBA00022448"/>
    </source>
</evidence>
<keyword evidence="2" id="KW-0813">Transport</keyword>
<organism evidence="10 11">
    <name type="scientific">Abiotrophia defectiva</name>
    <name type="common">Streptococcus defectivus</name>
    <dbReference type="NCBI Taxonomy" id="46125"/>
    <lineage>
        <taxon>Bacteria</taxon>
        <taxon>Bacillati</taxon>
        <taxon>Bacillota</taxon>
        <taxon>Bacilli</taxon>
        <taxon>Lactobacillales</taxon>
        <taxon>Aerococcaceae</taxon>
        <taxon>Abiotrophia</taxon>
    </lineage>
</organism>
<feature type="transmembrane region" description="Helical" evidence="8">
    <location>
        <begin position="129"/>
        <end position="156"/>
    </location>
</feature>
<evidence type="ECO:0000256" key="6">
    <source>
        <dbReference type="ARBA" id="ARBA00022989"/>
    </source>
</evidence>
<feature type="transmembrane region" description="Helical" evidence="8">
    <location>
        <begin position="168"/>
        <end position="189"/>
    </location>
</feature>
<keyword evidence="7 8" id="KW-0472">Membrane</keyword>
<feature type="domain" description="Phosphotransferase system EIIC" evidence="9">
    <location>
        <begin position="10"/>
        <end position="341"/>
    </location>
</feature>
<proteinExistence type="predicted"/>
<dbReference type="GO" id="GO:0008982">
    <property type="term" value="F:protein-N(PI)-phosphohistidine-sugar phosphotransferase activity"/>
    <property type="evidence" value="ECO:0007669"/>
    <property type="project" value="InterPro"/>
</dbReference>
<comment type="subcellular location">
    <subcellularLocation>
        <location evidence="1">Cell membrane</location>
        <topology evidence="1">Multi-pass membrane protein</topology>
    </subcellularLocation>
</comment>
<evidence type="ECO:0000259" key="9">
    <source>
        <dbReference type="Pfam" id="PF13303"/>
    </source>
</evidence>
<evidence type="ECO:0000256" key="8">
    <source>
        <dbReference type="SAM" id="Phobius"/>
    </source>
</evidence>
<keyword evidence="6 8" id="KW-1133">Transmembrane helix</keyword>
<evidence type="ECO:0000256" key="1">
    <source>
        <dbReference type="ARBA" id="ARBA00004651"/>
    </source>
</evidence>
<evidence type="ECO:0000256" key="5">
    <source>
        <dbReference type="ARBA" id="ARBA00022692"/>
    </source>
</evidence>
<evidence type="ECO:0000256" key="3">
    <source>
        <dbReference type="ARBA" id="ARBA00022475"/>
    </source>
</evidence>
<evidence type="ECO:0000256" key="4">
    <source>
        <dbReference type="ARBA" id="ARBA00022597"/>
    </source>
</evidence>
<evidence type="ECO:0000313" key="11">
    <source>
        <dbReference type="Proteomes" id="UP000757900"/>
    </source>
</evidence>
<evidence type="ECO:0000313" key="10">
    <source>
        <dbReference type="EMBL" id="MBF0934819.1"/>
    </source>
</evidence>
<name>A0A929QSS2_ABIDE</name>
<gene>
    <name evidence="10" type="ORF">HXK00_04130</name>
</gene>
<dbReference type="Pfam" id="PF13303">
    <property type="entry name" value="PTS_EIIC_2"/>
    <property type="match status" value="1"/>
</dbReference>
<reference evidence="10" key="1">
    <citation type="submission" date="2020-04" db="EMBL/GenBank/DDBJ databases">
        <title>Deep metagenomics examines the oral microbiome during advanced dental caries in children, revealing novel taxa and co-occurrences with host molecules.</title>
        <authorList>
            <person name="Baker J.L."/>
            <person name="Morton J.T."/>
            <person name="Dinis M."/>
            <person name="Alvarez R."/>
            <person name="Tran N.C."/>
            <person name="Knight R."/>
            <person name="Edlund A."/>
        </authorList>
    </citation>
    <scope>NUCLEOTIDE SEQUENCE</scope>
    <source>
        <strain evidence="10">JCVI_23_bin.16</strain>
    </source>
</reference>
<feature type="transmembrane region" description="Helical" evidence="8">
    <location>
        <begin position="43"/>
        <end position="72"/>
    </location>
</feature>
<keyword evidence="4 10" id="KW-0762">Sugar transport</keyword>
<feature type="transmembrane region" description="Helical" evidence="8">
    <location>
        <begin position="297"/>
        <end position="324"/>
    </location>
</feature>
<protein>
    <submittedName>
        <fullName evidence="10">PTS sugar transporter subunit IIC</fullName>
    </submittedName>
</protein>
<dbReference type="EMBL" id="JABZFV010000072">
    <property type="protein sequence ID" value="MBF0934819.1"/>
    <property type="molecule type" value="Genomic_DNA"/>
</dbReference>
<feature type="transmembrane region" description="Helical" evidence="8">
    <location>
        <begin position="12"/>
        <end position="31"/>
    </location>
</feature>
<feature type="transmembrane region" description="Helical" evidence="8">
    <location>
        <begin position="256"/>
        <end position="277"/>
    </location>
</feature>
<keyword evidence="5 8" id="KW-0812">Transmembrane</keyword>
<accession>A0A929QSS2</accession>
<dbReference type="Proteomes" id="UP000757900">
    <property type="component" value="Unassembled WGS sequence"/>
</dbReference>
<evidence type="ECO:0000256" key="7">
    <source>
        <dbReference type="ARBA" id="ARBA00023136"/>
    </source>
</evidence>
<dbReference type="GO" id="GO:0005886">
    <property type="term" value="C:plasma membrane"/>
    <property type="evidence" value="ECO:0007669"/>
    <property type="project" value="UniProtKB-SubCell"/>
</dbReference>
<dbReference type="GO" id="GO:0009401">
    <property type="term" value="P:phosphoenolpyruvate-dependent sugar phosphotransferase system"/>
    <property type="evidence" value="ECO:0007669"/>
    <property type="project" value="InterPro"/>
</dbReference>
<dbReference type="InterPro" id="IPR003352">
    <property type="entry name" value="PTS_EIIC"/>
</dbReference>
<dbReference type="AlphaFoldDB" id="A0A929QSS2"/>
<feature type="transmembrane region" description="Helical" evidence="8">
    <location>
        <begin position="195"/>
        <end position="224"/>
    </location>
</feature>
<sequence length="345" mass="35672">MMKSFKSFLMNVLNGSALGVIAALIPGALLGELFKALTPSFPALAFMTQIVSATNTFVGFAIGVAVAIRFALNPLETITVGMTTMLAGGSLQFLETGLQLKGTGDIITMCVTAGLAVAVIQFLRPLVGAYAILVIPTLTVIVAGGLGRVLYPYFILITGKIGEFIAHLLTLEQTTLCICLAIIFALIIVSPISSVGIGIAISLAGVGSGAANLGIVACGFALAIAGRRVNSLGTCIAHFIGSPKLSMPNIISHPKLLLPICLNAGIMGLLASVFYIQGTPLSAGFGLSGLVGPVNHLNIVGWTAGNGLVTVLLFVVAPIVLGFASDYLFVTRLGWIDPENYRITI</sequence>
<comment type="caution">
    <text evidence="10">The sequence shown here is derived from an EMBL/GenBank/DDBJ whole genome shotgun (WGS) entry which is preliminary data.</text>
</comment>
<keyword evidence="3" id="KW-1003">Cell membrane</keyword>